<keyword evidence="3" id="KW-1185">Reference proteome</keyword>
<evidence type="ECO:0000313" key="2">
    <source>
        <dbReference type="EMBL" id="CAH2297027.1"/>
    </source>
</evidence>
<evidence type="ECO:0000256" key="1">
    <source>
        <dbReference type="SAM" id="MobiDB-lite"/>
    </source>
</evidence>
<protein>
    <submittedName>
        <fullName evidence="2">Uncharacterized protein</fullName>
    </submittedName>
</protein>
<feature type="region of interest" description="Disordered" evidence="1">
    <location>
        <begin position="31"/>
        <end position="146"/>
    </location>
</feature>
<dbReference type="AlphaFoldDB" id="A0AAD1WC55"/>
<reference evidence="2" key="1">
    <citation type="submission" date="2022-03" db="EMBL/GenBank/DDBJ databases">
        <authorList>
            <person name="Alioto T."/>
            <person name="Alioto T."/>
            <person name="Gomez Garrido J."/>
        </authorList>
    </citation>
    <scope>NUCLEOTIDE SEQUENCE</scope>
</reference>
<feature type="compositionally biased region" description="Basic and acidic residues" evidence="1">
    <location>
        <begin position="74"/>
        <end position="96"/>
    </location>
</feature>
<dbReference type="Proteomes" id="UP001295444">
    <property type="component" value="Chromosome 05"/>
</dbReference>
<name>A0AAD1WC55_PELCU</name>
<sequence length="158" mass="17898">MEASNQDKNLQAIINAAVAASLEKALARVLPVESKEPKSSGTPHSDEDAEDSDSSKRNPSKPSKRYWKGNGPEPLKRKGKEPAKRPKQADVREKHSIQPTLSEEEEDSFDLHPLAILDEWQADHSSEDEEDWSTSPSIYPGRTPNRRYDTRIESIWRH</sequence>
<evidence type="ECO:0000313" key="3">
    <source>
        <dbReference type="Proteomes" id="UP001295444"/>
    </source>
</evidence>
<proteinExistence type="predicted"/>
<organism evidence="2 3">
    <name type="scientific">Pelobates cultripes</name>
    <name type="common">Western spadefoot toad</name>
    <dbReference type="NCBI Taxonomy" id="61616"/>
    <lineage>
        <taxon>Eukaryota</taxon>
        <taxon>Metazoa</taxon>
        <taxon>Chordata</taxon>
        <taxon>Craniata</taxon>
        <taxon>Vertebrata</taxon>
        <taxon>Euteleostomi</taxon>
        <taxon>Amphibia</taxon>
        <taxon>Batrachia</taxon>
        <taxon>Anura</taxon>
        <taxon>Pelobatoidea</taxon>
        <taxon>Pelobatidae</taxon>
        <taxon>Pelobates</taxon>
    </lineage>
</organism>
<accession>A0AAD1WC55</accession>
<feature type="compositionally biased region" description="Basic residues" evidence="1">
    <location>
        <begin position="58"/>
        <end position="67"/>
    </location>
</feature>
<gene>
    <name evidence="2" type="ORF">PECUL_23A010748</name>
</gene>
<dbReference type="EMBL" id="OW240916">
    <property type="protein sequence ID" value="CAH2297027.1"/>
    <property type="molecule type" value="Genomic_DNA"/>
</dbReference>